<feature type="repeat" description="TPR" evidence="3">
    <location>
        <begin position="568"/>
        <end position="601"/>
    </location>
</feature>
<reference evidence="7" key="2">
    <citation type="submission" date="2013-12" db="EMBL/GenBank/DDBJ databases">
        <title>Evolution of pathogenesis and genome organization in the Tremellales.</title>
        <authorList>
            <person name="Cuomo C."/>
            <person name="Litvintseva A."/>
            <person name="Heitman J."/>
            <person name="Chen Y."/>
            <person name="Sun S."/>
            <person name="Springer D."/>
            <person name="Dromer F."/>
            <person name="Young S."/>
            <person name="Zeng Q."/>
            <person name="Chapman S."/>
            <person name="Gujja S."/>
            <person name="Saif S."/>
            <person name="Birren B."/>
        </authorList>
    </citation>
    <scope>NUCLEOTIDE SEQUENCE [LARGE SCALE GENOMIC DNA]</scope>
    <source>
        <strain evidence="7">BCC8398</strain>
    </source>
</reference>
<dbReference type="SMART" id="SM00028">
    <property type="entry name" value="TPR"/>
    <property type="match status" value="8"/>
</dbReference>
<feature type="compositionally biased region" description="Acidic residues" evidence="5">
    <location>
        <begin position="1178"/>
        <end position="1196"/>
    </location>
</feature>
<dbReference type="Proteomes" id="UP000092666">
    <property type="component" value="Unassembled WGS sequence"/>
</dbReference>
<keyword evidence="4" id="KW-0175">Coiled coil</keyword>
<evidence type="ECO:0000256" key="4">
    <source>
        <dbReference type="SAM" id="Coils"/>
    </source>
</evidence>
<dbReference type="EMBL" id="KI669499">
    <property type="protein sequence ID" value="OCF35328.1"/>
    <property type="molecule type" value="Genomic_DNA"/>
</dbReference>
<reference evidence="6 7" key="1">
    <citation type="submission" date="2013-07" db="EMBL/GenBank/DDBJ databases">
        <title>The Genome Sequence of Cryptococcus heveanensis BCC8398.</title>
        <authorList>
            <consortium name="The Broad Institute Genome Sequencing Platform"/>
            <person name="Cuomo C."/>
            <person name="Litvintseva A."/>
            <person name="Chen Y."/>
            <person name="Heitman J."/>
            <person name="Sun S."/>
            <person name="Springer D."/>
            <person name="Dromer F."/>
            <person name="Young S.K."/>
            <person name="Zeng Q."/>
            <person name="Gargeya S."/>
            <person name="Fitzgerald M."/>
            <person name="Abouelleil A."/>
            <person name="Alvarado L."/>
            <person name="Berlin A.M."/>
            <person name="Chapman S.B."/>
            <person name="Dewar J."/>
            <person name="Goldberg J."/>
            <person name="Griggs A."/>
            <person name="Gujja S."/>
            <person name="Hansen M."/>
            <person name="Howarth C."/>
            <person name="Imamovic A."/>
            <person name="Larimer J."/>
            <person name="McCowan C."/>
            <person name="Murphy C."/>
            <person name="Pearson M."/>
            <person name="Priest M."/>
            <person name="Roberts A."/>
            <person name="Saif S."/>
            <person name="Shea T."/>
            <person name="Sykes S."/>
            <person name="Wortman J."/>
            <person name="Nusbaum C."/>
            <person name="Birren B."/>
        </authorList>
    </citation>
    <scope>NUCLEOTIDE SEQUENCE [LARGE SCALE GENOMIC DNA]</scope>
    <source>
        <strain evidence="6 7">BCC8398</strain>
    </source>
</reference>
<dbReference type="GO" id="GO:0000993">
    <property type="term" value="F:RNA polymerase II complex binding"/>
    <property type="evidence" value="ECO:0007669"/>
    <property type="project" value="TreeGrafter"/>
</dbReference>
<evidence type="ECO:0000313" key="6">
    <source>
        <dbReference type="EMBL" id="OCF35328.1"/>
    </source>
</evidence>
<evidence type="ECO:0000313" key="7">
    <source>
        <dbReference type="Proteomes" id="UP000092666"/>
    </source>
</evidence>
<feature type="compositionally biased region" description="Basic and acidic residues" evidence="5">
    <location>
        <begin position="973"/>
        <end position="983"/>
    </location>
</feature>
<sequence length="1196" mass="131636">MAETETQPERTIVIYGQGGIQTDLDLNSLAEDEIAAVIPDMLADYSAECRDWTLIASEHWKQSRWNRADEILSRGITFFAGGRGRHPDPVALVNLHAMLAHLHLHLARSAPKTILSISKYDKIPPGTKTKDFHHKEAAANLNAATDALRASGAGQEDEPVSLAMGRVIHYLATGQPGHAHPLVERLLQRQPNNLIALTAQARLQFARRAHEASLATYQKLLSLNPEMTPDPRIGLGLCFWQLRDREKARIAWERALSRDPESWVCLLLIGLASLNLSREPALKQDERVRLSAEGMDYVKRAFKLNVKSPASALALAGISGAGGQLDVASKLAERAIQYSDNKRHVVLANAERGRLGFIAGDVTDAGRYIAAARAEDPTSVNILAELTLGQIAIKSGNLREALNFFEQTAKRLNGKGPIEYTVLHACLLAYPHPGMSPDEIARNRTIARNMLGEVHNLVASAQSDEDWARLRGVGSDADIFVDLAKLWQGESLEKAISAYQTALQIKSDDELDGAETLPPPDLQTIRMSDNLGALFQLQGNVETAERVYQESLQKIASENGKEAEVLKTVLAYNLGRAYEEGGDNVKAAQWYRDVLRQHPEHMESKARLALIAAAAGRNYDAHTLLKESLKSDETNLVLRSVYTNFLINIGSYKEALAFTSQTLKYDKSDAYTFCALGWLHFTLGRDAKAGQELADRHKQYLRSAEAYERALHIDPGCAQAAQGLAIALVEDSLAPPKSNINGADEGKYRARLAGQALGFFSRIKDSLADGPVNINMGHCYFIRGEEEKAIESYGTASNYYKGRNVSVLLYLARAWYAQANKESNFSAMTKALGYCQQAMHIQPSDRAILYNIAMIQQKAAEMLFSLEVSKRTSEELEVALKQAQQAANTFRALAEDKSGALPYDADLADQRARYGDGLLRRAPGELEKQKSYEGETQARVEEARKMRAAEQERIAAAEAARRAEIEAKAAALAEERRKAREEAQAWQEELNARAAEEEARKAANVEKRKKRKEQGTIDSADEDGQPKEKKPRKRASKKEGKKGRKVRSKSEIESSEDERDLGGVEDDDDEGEARMSGEEDEDEGQRQARKAKSTLAMLKAKRKSKRAIEDPDDDEGINLGAAKKGKQFKSKAYISDSDDEDGDDNTPAGDGNGTEDEDEAADESAANGDGGAKSDAEAQAETEAGDDQQMEVDEDE</sequence>
<dbReference type="InterPro" id="IPR019734">
    <property type="entry name" value="TPR_rpt"/>
</dbReference>
<keyword evidence="7" id="KW-1185">Reference proteome</keyword>
<proteinExistence type="predicted"/>
<evidence type="ECO:0000256" key="5">
    <source>
        <dbReference type="SAM" id="MobiDB-lite"/>
    </source>
</evidence>
<feature type="compositionally biased region" description="Basic residues" evidence="5">
    <location>
        <begin position="1029"/>
        <end position="1047"/>
    </location>
</feature>
<evidence type="ECO:0000256" key="1">
    <source>
        <dbReference type="ARBA" id="ARBA00022737"/>
    </source>
</evidence>
<feature type="compositionally biased region" description="Basic and acidic residues" evidence="5">
    <location>
        <begin position="990"/>
        <end position="1006"/>
    </location>
</feature>
<feature type="repeat" description="TPR" evidence="3">
    <location>
        <begin position="229"/>
        <end position="262"/>
    </location>
</feature>
<dbReference type="Pfam" id="PF13432">
    <property type="entry name" value="TPR_16"/>
    <property type="match status" value="1"/>
</dbReference>
<dbReference type="Gene3D" id="1.25.40.10">
    <property type="entry name" value="Tetratricopeptide repeat domain"/>
    <property type="match status" value="4"/>
</dbReference>
<dbReference type="AlphaFoldDB" id="A0A1B9GWB4"/>
<dbReference type="GO" id="GO:0016593">
    <property type="term" value="C:Cdc73/Paf1 complex"/>
    <property type="evidence" value="ECO:0007669"/>
    <property type="project" value="TreeGrafter"/>
</dbReference>
<feature type="region of interest" description="Disordered" evidence="5">
    <location>
        <begin position="973"/>
        <end position="1196"/>
    </location>
</feature>
<dbReference type="PANTHER" id="PTHR14027">
    <property type="entry name" value="RNA POLYMERASE-ASSOCIATED PROTEIN CTR9"/>
    <property type="match status" value="1"/>
</dbReference>
<protein>
    <submittedName>
        <fullName evidence="6">RNA polymerase-associated protein CTR9</fullName>
    </submittedName>
</protein>
<dbReference type="InterPro" id="IPR031101">
    <property type="entry name" value="Ctr9"/>
</dbReference>
<organism evidence="6 7">
    <name type="scientific">Kwoniella heveanensis BCC8398</name>
    <dbReference type="NCBI Taxonomy" id="1296120"/>
    <lineage>
        <taxon>Eukaryota</taxon>
        <taxon>Fungi</taxon>
        <taxon>Dikarya</taxon>
        <taxon>Basidiomycota</taxon>
        <taxon>Agaricomycotina</taxon>
        <taxon>Tremellomycetes</taxon>
        <taxon>Tremellales</taxon>
        <taxon>Cryptococcaceae</taxon>
        <taxon>Kwoniella</taxon>
    </lineage>
</organism>
<keyword evidence="1" id="KW-0677">Repeat</keyword>
<dbReference type="SUPFAM" id="SSF48439">
    <property type="entry name" value="Protein prenylyltransferase"/>
    <property type="match status" value="1"/>
</dbReference>
<gene>
    <name evidence="6" type="ORF">I316_02874</name>
</gene>
<dbReference type="OrthoDB" id="343875at2759"/>
<feature type="compositionally biased region" description="Acidic residues" evidence="5">
    <location>
        <begin position="1153"/>
        <end position="1162"/>
    </location>
</feature>
<dbReference type="InterPro" id="IPR011990">
    <property type="entry name" value="TPR-like_helical_dom_sf"/>
</dbReference>
<evidence type="ECO:0000256" key="3">
    <source>
        <dbReference type="PROSITE-ProRule" id="PRU00339"/>
    </source>
</evidence>
<accession>A0A1B9GWB4</accession>
<evidence type="ECO:0000256" key="2">
    <source>
        <dbReference type="ARBA" id="ARBA00022803"/>
    </source>
</evidence>
<keyword evidence="2 3" id="KW-0802">TPR repeat</keyword>
<dbReference type="PROSITE" id="PS50005">
    <property type="entry name" value="TPR"/>
    <property type="match status" value="2"/>
</dbReference>
<dbReference type="PANTHER" id="PTHR14027:SF2">
    <property type="entry name" value="RNA POLYMERASE-ASSOCIATED PROTEIN CTR9 HOMOLOG"/>
    <property type="match status" value="1"/>
</dbReference>
<name>A0A1B9GWB4_9TREE</name>
<dbReference type="SUPFAM" id="SSF48452">
    <property type="entry name" value="TPR-like"/>
    <property type="match status" value="3"/>
</dbReference>
<dbReference type="Pfam" id="PF13424">
    <property type="entry name" value="TPR_12"/>
    <property type="match status" value="1"/>
</dbReference>
<dbReference type="STRING" id="1296120.A0A1B9GWB4"/>
<feature type="compositionally biased region" description="Acidic residues" evidence="5">
    <location>
        <begin position="1053"/>
        <end position="1071"/>
    </location>
</feature>
<dbReference type="GO" id="GO:0006355">
    <property type="term" value="P:regulation of DNA-templated transcription"/>
    <property type="evidence" value="ECO:0007669"/>
    <property type="project" value="InterPro"/>
</dbReference>
<feature type="coiled-coil region" evidence="4">
    <location>
        <begin position="866"/>
        <end position="893"/>
    </location>
</feature>
<dbReference type="GO" id="GO:0006368">
    <property type="term" value="P:transcription elongation by RNA polymerase II"/>
    <property type="evidence" value="ECO:0007669"/>
    <property type="project" value="TreeGrafter"/>
</dbReference>